<proteinExistence type="predicted"/>
<name>A0A6J5NWH7_9CAUD</name>
<gene>
    <name evidence="1" type="ORF">UFOVP806_12</name>
</gene>
<protein>
    <submittedName>
        <fullName evidence="1">Uncharacterized protein</fullName>
    </submittedName>
</protein>
<reference evidence="1" key="1">
    <citation type="submission" date="2020-04" db="EMBL/GenBank/DDBJ databases">
        <authorList>
            <person name="Chiriac C."/>
            <person name="Salcher M."/>
            <person name="Ghai R."/>
            <person name="Kavagutti S V."/>
        </authorList>
    </citation>
    <scope>NUCLEOTIDE SEQUENCE</scope>
</reference>
<accession>A0A6J5NWH7</accession>
<evidence type="ECO:0000313" key="1">
    <source>
        <dbReference type="EMBL" id="CAB4163367.1"/>
    </source>
</evidence>
<organism evidence="1">
    <name type="scientific">uncultured Caudovirales phage</name>
    <dbReference type="NCBI Taxonomy" id="2100421"/>
    <lineage>
        <taxon>Viruses</taxon>
        <taxon>Duplodnaviria</taxon>
        <taxon>Heunggongvirae</taxon>
        <taxon>Uroviricota</taxon>
        <taxon>Caudoviricetes</taxon>
        <taxon>Peduoviridae</taxon>
        <taxon>Maltschvirus</taxon>
        <taxon>Maltschvirus maltsch</taxon>
    </lineage>
</organism>
<sequence>MNNPKKSATPRTDATIRIIHNAGQADEMEVVPIVHARQLETELHRLRSQQMTMRNALLQVMRSGGGDSVKAIAGAGLAGTSLILSDTEIRLGEALEYLHGPPVFKFDNPPDKMMVEINSVLLEFAGRMQATQQTRNA</sequence>
<dbReference type="EMBL" id="LR796750">
    <property type="protein sequence ID" value="CAB4163367.1"/>
    <property type="molecule type" value="Genomic_DNA"/>
</dbReference>